<feature type="compositionally biased region" description="Low complexity" evidence="1">
    <location>
        <begin position="244"/>
        <end position="263"/>
    </location>
</feature>
<evidence type="ECO:0000313" key="3">
    <source>
        <dbReference type="Proteomes" id="UP000286415"/>
    </source>
</evidence>
<dbReference type="PANTHER" id="PTHR15021:SF0">
    <property type="entry name" value="DISCO-RELATED, ISOFORM A-RELATED"/>
    <property type="match status" value="1"/>
</dbReference>
<dbReference type="PROSITE" id="PS50157">
    <property type="entry name" value="ZINC_FINGER_C2H2_2"/>
    <property type="match status" value="1"/>
</dbReference>
<dbReference type="AlphaFoldDB" id="A0A419Q0K2"/>
<feature type="region of interest" description="Disordered" evidence="1">
    <location>
        <begin position="640"/>
        <end position="673"/>
    </location>
</feature>
<feature type="compositionally biased region" description="Low complexity" evidence="1">
    <location>
        <begin position="408"/>
        <end position="420"/>
    </location>
</feature>
<accession>A0A419Q0K2</accession>
<dbReference type="STRING" id="79923.A0A419Q0K2"/>
<feature type="compositionally biased region" description="Polar residues" evidence="1">
    <location>
        <begin position="174"/>
        <end position="183"/>
    </location>
</feature>
<feature type="compositionally biased region" description="Low complexity" evidence="1">
    <location>
        <begin position="791"/>
        <end position="800"/>
    </location>
</feature>
<organism evidence="2 3">
    <name type="scientific">Clonorchis sinensis</name>
    <name type="common">Chinese liver fluke</name>
    <dbReference type="NCBI Taxonomy" id="79923"/>
    <lineage>
        <taxon>Eukaryota</taxon>
        <taxon>Metazoa</taxon>
        <taxon>Spiralia</taxon>
        <taxon>Lophotrochozoa</taxon>
        <taxon>Platyhelminthes</taxon>
        <taxon>Trematoda</taxon>
        <taxon>Digenea</taxon>
        <taxon>Opisthorchiida</taxon>
        <taxon>Opisthorchiata</taxon>
        <taxon>Opisthorchiidae</taxon>
        <taxon>Clonorchis</taxon>
    </lineage>
</organism>
<dbReference type="EMBL" id="NIRI02000056">
    <property type="protein sequence ID" value="KAG5446408.1"/>
    <property type="molecule type" value="Genomic_DNA"/>
</dbReference>
<evidence type="ECO:0000313" key="2">
    <source>
        <dbReference type="EMBL" id="KAG5446408.1"/>
    </source>
</evidence>
<keyword evidence="3" id="KW-1185">Reference proteome</keyword>
<feature type="region of interest" description="Disordered" evidence="1">
    <location>
        <begin position="242"/>
        <end position="263"/>
    </location>
</feature>
<dbReference type="PANTHER" id="PTHR15021">
    <property type="entry name" value="DISCONNECTED-RELATED"/>
    <property type="match status" value="1"/>
</dbReference>
<dbReference type="GO" id="GO:0005634">
    <property type="term" value="C:nucleus"/>
    <property type="evidence" value="ECO:0007669"/>
    <property type="project" value="TreeGrafter"/>
</dbReference>
<feature type="region of interest" description="Disordered" evidence="1">
    <location>
        <begin position="388"/>
        <end position="430"/>
    </location>
</feature>
<protein>
    <submittedName>
        <fullName evidence="2">Zinc finger protein basonuclin-2</fullName>
    </submittedName>
</protein>
<dbReference type="InterPro" id="IPR040436">
    <property type="entry name" value="Disconnected-like"/>
</dbReference>
<feature type="region of interest" description="Disordered" evidence="1">
    <location>
        <begin position="168"/>
        <end position="216"/>
    </location>
</feature>
<dbReference type="InterPro" id="IPR013087">
    <property type="entry name" value="Znf_C2H2_type"/>
</dbReference>
<dbReference type="GO" id="GO:0006355">
    <property type="term" value="P:regulation of DNA-templated transcription"/>
    <property type="evidence" value="ECO:0007669"/>
    <property type="project" value="TreeGrafter"/>
</dbReference>
<reference evidence="2 3" key="2">
    <citation type="journal article" date="2021" name="Genomics">
        <title>High-quality reference genome for Clonorchis sinensis.</title>
        <authorList>
            <person name="Young N.D."/>
            <person name="Stroehlein A.J."/>
            <person name="Kinkar L."/>
            <person name="Wang T."/>
            <person name="Sohn W.M."/>
            <person name="Chang B.C.H."/>
            <person name="Kaur P."/>
            <person name="Weisz D."/>
            <person name="Dudchenko O."/>
            <person name="Aiden E.L."/>
            <person name="Korhonen P.K."/>
            <person name="Gasser R.B."/>
        </authorList>
    </citation>
    <scope>NUCLEOTIDE SEQUENCE [LARGE SCALE GENOMIC DNA]</scope>
    <source>
        <strain evidence="2">Cs-k2</strain>
    </source>
</reference>
<feature type="compositionally biased region" description="Polar residues" evidence="1">
    <location>
        <begin position="190"/>
        <end position="209"/>
    </location>
</feature>
<feature type="region of interest" description="Disordered" evidence="1">
    <location>
        <begin position="991"/>
        <end position="1017"/>
    </location>
</feature>
<dbReference type="OrthoDB" id="10070972at2759"/>
<evidence type="ECO:0000256" key="1">
    <source>
        <dbReference type="SAM" id="MobiDB-lite"/>
    </source>
</evidence>
<feature type="compositionally biased region" description="Polar residues" evidence="1">
    <location>
        <begin position="421"/>
        <end position="430"/>
    </location>
</feature>
<reference evidence="2 3" key="1">
    <citation type="journal article" date="2018" name="Biotechnol. Adv.">
        <title>Improved genomic resources and new bioinformatic workflow for the carcinogenic parasite Clonorchis sinensis: Biotechnological implications.</title>
        <authorList>
            <person name="Wang D."/>
            <person name="Korhonen P.K."/>
            <person name="Gasser R.B."/>
            <person name="Young N.D."/>
        </authorList>
    </citation>
    <scope>NUCLEOTIDE SEQUENCE [LARGE SCALE GENOMIC DNA]</scope>
    <source>
        <strain evidence="2">Cs-k2</strain>
    </source>
</reference>
<dbReference type="Proteomes" id="UP000286415">
    <property type="component" value="Unassembled WGS sequence"/>
</dbReference>
<gene>
    <name evidence="2" type="ORF">CSKR_105443</name>
</gene>
<feature type="region of interest" description="Disordered" evidence="1">
    <location>
        <begin position="751"/>
        <end position="821"/>
    </location>
</feature>
<proteinExistence type="predicted"/>
<feature type="compositionally biased region" description="Basic and acidic residues" evidence="1">
    <location>
        <begin position="876"/>
        <end position="886"/>
    </location>
</feature>
<name>A0A419Q0K2_CLOSI</name>
<dbReference type="PROSITE" id="PS00028">
    <property type="entry name" value="ZINC_FINGER_C2H2_1"/>
    <property type="match status" value="1"/>
</dbReference>
<dbReference type="InParanoid" id="A0A419Q0K2"/>
<feature type="compositionally biased region" description="Polar residues" evidence="1">
    <location>
        <begin position="859"/>
        <end position="871"/>
    </location>
</feature>
<comment type="caution">
    <text evidence="2">The sequence shown here is derived from an EMBL/GenBank/DDBJ whole genome shotgun (WGS) entry which is preliminary data.</text>
</comment>
<feature type="compositionally biased region" description="Polar residues" evidence="1">
    <location>
        <begin position="940"/>
        <end position="960"/>
    </location>
</feature>
<sequence>MKTDDTQTSIRCSGPNCECRHFQPDLTNLRQCSECNHSWVTHVLTKLASHPRLVDNTANTTSARFSATFEIMSMTLFGCHAIPIRIKILLDRLLSAQLLQSDVVRLLLSFGWTFQDYSRGYMLTNSSGQLREQWEICRLDEEPLIIQQFIRFPETRLLAQDMLKLGSFRPPSPSGNRASNLSPNMGICNGQYTSSPKTSNSQGPISPTFSLEDKPSLKMTNDVKNLFYSSAAQCSPATRSLTVSSLSGSSSSSGSPSNEGKISSQLMNKNSVSCQKGSNKSADYTSGLNMSLHNESEKESGANGNSDACSFPKDDHAVDQVQANNPLVAAMAAAALSGMSINPALGNFSPLLASSNRTMTNTKFLGPNPLLLNDLMCADGRPPVVKDLKAPNSTSTNRELCEQPRLPVTPATSAVPSSTSGNEAQVGSENWSALSMQQPFSSPVFGYSNNPFGSTGFPFPQQLAHLLATALRNKSTGETSANLPPGFNPLDLISSNPAIFQHLTNQLAASQSVIPNDSFASQAFPHAFGQASSGFWSSMEQTFAGDLHKRQEQLLNSSPNRSALYLSSMMSRQQQQMTRGTKSFSGPNSDPSETITKTLLPAFSTTHTTFGQRDGLDAFDIGRDIQTTELIQPHRKPFEANSAHKSKNGGGHNAFGGQQTGKRRVDAKRQDNSKRVGYQAETTHLSPYLDDRGSVNGSSVSRNKKRVLCTTCKKSFCDKGALKIHYSAVHLKEMHKCTIKGCSMWFSSRRSRNRHSANPNPRLHMTHASKKLPDNATIVDDGSGKVIGRRNPLPNSVLNPPLLPSATRSATESTWGEDQLGTFDTLRPPVLLDGTHTLITRRGRARTVDMYSTIPPSIDSMSQASEESTPANLADGKQDRVRENDRGSPGNHKHWEDSGNHDNVSGTDNESDYEEGVFVPEGMDLEDDEEETYFVHEAHSQSPHSPNSNMNEQGETTTGQVGSKSVESVSKLSVIQAKSVKTGRNFLAATLAHSPEHSPEISASNDRDFLKANVKKE</sequence>
<feature type="compositionally biased region" description="Polar residues" evidence="1">
    <location>
        <begin position="806"/>
        <end position="816"/>
    </location>
</feature>
<feature type="compositionally biased region" description="Basic and acidic residues" evidence="1">
    <location>
        <begin position="663"/>
        <end position="673"/>
    </location>
</feature>
<dbReference type="SMART" id="SM00355">
    <property type="entry name" value="ZnF_C2H2"/>
    <property type="match status" value="2"/>
</dbReference>
<feature type="region of interest" description="Disordered" evidence="1">
    <location>
        <begin position="853"/>
        <end position="914"/>
    </location>
</feature>
<feature type="compositionally biased region" description="Basic and acidic residues" evidence="1">
    <location>
        <begin position="994"/>
        <end position="1017"/>
    </location>
</feature>
<dbReference type="Gene3D" id="3.30.160.60">
    <property type="entry name" value="Classic Zinc Finger"/>
    <property type="match status" value="1"/>
</dbReference>
<feature type="region of interest" description="Disordered" evidence="1">
    <location>
        <begin position="938"/>
        <end position="966"/>
    </location>
</feature>